<dbReference type="EMBL" id="CP029494">
    <property type="protein sequence ID" value="AWN24313.1"/>
    <property type="molecule type" value="Genomic_DNA"/>
</dbReference>
<dbReference type="SUPFAM" id="SSF48452">
    <property type="entry name" value="TPR-like"/>
    <property type="match status" value="1"/>
</dbReference>
<dbReference type="SUPFAM" id="SSF46894">
    <property type="entry name" value="C-terminal effector domain of the bipartite response regulators"/>
    <property type="match status" value="1"/>
</dbReference>
<dbReference type="InterPro" id="IPR005158">
    <property type="entry name" value="BTAD"/>
</dbReference>
<dbReference type="Pfam" id="PF03704">
    <property type="entry name" value="BTAD"/>
    <property type="match status" value="1"/>
</dbReference>
<evidence type="ECO:0000256" key="2">
    <source>
        <dbReference type="ARBA" id="ARBA00023125"/>
    </source>
</evidence>
<dbReference type="OrthoDB" id="58925at2"/>
<feature type="domain" description="Bacterial transcriptional activator" evidence="4">
    <location>
        <begin position="112"/>
        <end position="254"/>
    </location>
</feature>
<dbReference type="InterPro" id="IPR011990">
    <property type="entry name" value="TPR-like_helical_dom_sf"/>
</dbReference>
<dbReference type="InterPro" id="IPR016032">
    <property type="entry name" value="Sig_transdc_resp-reg_C-effctor"/>
</dbReference>
<organism evidence="5 6">
    <name type="scientific">Deinococcus irradiatisoli</name>
    <dbReference type="NCBI Taxonomy" id="2202254"/>
    <lineage>
        <taxon>Bacteria</taxon>
        <taxon>Thermotogati</taxon>
        <taxon>Deinococcota</taxon>
        <taxon>Deinococci</taxon>
        <taxon>Deinococcales</taxon>
        <taxon>Deinococcaceae</taxon>
        <taxon>Deinococcus</taxon>
    </lineage>
</organism>
<evidence type="ECO:0000259" key="4">
    <source>
        <dbReference type="SMART" id="SM01043"/>
    </source>
</evidence>
<dbReference type="GO" id="GO:0000160">
    <property type="term" value="P:phosphorelay signal transduction system"/>
    <property type="evidence" value="ECO:0007669"/>
    <property type="project" value="InterPro"/>
</dbReference>
<evidence type="ECO:0000313" key="6">
    <source>
        <dbReference type="Proteomes" id="UP000245368"/>
    </source>
</evidence>
<dbReference type="InterPro" id="IPR001867">
    <property type="entry name" value="OmpR/PhoB-type_DNA-bd"/>
</dbReference>
<reference evidence="5 6" key="1">
    <citation type="submission" date="2018-05" db="EMBL/GenBank/DDBJ databases">
        <title>Complete Genome Sequence of Deinococcus sp. strain 17bor-2.</title>
        <authorList>
            <person name="Srinivasan S."/>
        </authorList>
    </citation>
    <scope>NUCLEOTIDE SEQUENCE [LARGE SCALE GENOMIC DNA]</scope>
    <source>
        <strain evidence="5 6">17bor-2</strain>
    </source>
</reference>
<dbReference type="RefSeq" id="WP_109828038.1">
    <property type="nucleotide sequence ID" value="NZ_CP029494.1"/>
</dbReference>
<dbReference type="Gene3D" id="1.25.40.10">
    <property type="entry name" value="Tetratricopeptide repeat domain"/>
    <property type="match status" value="1"/>
</dbReference>
<accession>A0A2Z3JGM3</accession>
<dbReference type="SMART" id="SM01043">
    <property type="entry name" value="BTAD"/>
    <property type="match status" value="1"/>
</dbReference>
<dbReference type="Proteomes" id="UP000245368">
    <property type="component" value="Chromosome"/>
</dbReference>
<dbReference type="AlphaFoldDB" id="A0A2Z3JGM3"/>
<dbReference type="GO" id="GO:0006355">
    <property type="term" value="P:regulation of DNA-templated transcription"/>
    <property type="evidence" value="ECO:0007669"/>
    <property type="project" value="InterPro"/>
</dbReference>
<dbReference type="KEGG" id="dez:DKM44_14640"/>
<sequence>MNAAGSSTARTAHAQPRWDIRTFGRAEVLVDGAPANWASQGAQDLFFYLLSHPEGRSREEILEALWGLEADASSGNRFRVTLHRLRAALGDREAVGEAYGRYHLSPALFRASDVQALHAALHEADSAQDAAQRLRAYQRALSTYHGDYLPQLRSDWAQTAREEHQAAYVRACTELSLVYCEQRDCPAAVGALVRALKADPYIGEQYHQKLMTCLSVVESKYAAVEHYRRFIRFLRDHLADTPMAETAELAGRIKCGEQICARAPGPSAAQDSSCALRASRLN</sequence>
<protein>
    <submittedName>
        <fullName evidence="5">Response regulator receiver protein</fullName>
    </submittedName>
</protein>
<dbReference type="SMART" id="SM00862">
    <property type="entry name" value="Trans_reg_C"/>
    <property type="match status" value="1"/>
</dbReference>
<dbReference type="InterPro" id="IPR036388">
    <property type="entry name" value="WH-like_DNA-bd_sf"/>
</dbReference>
<name>A0A2Z3JGM3_9DEIO</name>
<gene>
    <name evidence="5" type="ORF">DKM44_14640</name>
</gene>
<evidence type="ECO:0000313" key="5">
    <source>
        <dbReference type="EMBL" id="AWN24313.1"/>
    </source>
</evidence>
<feature type="domain" description="OmpR/PhoB-type" evidence="3">
    <location>
        <begin position="32"/>
        <end position="104"/>
    </location>
</feature>
<evidence type="ECO:0000256" key="1">
    <source>
        <dbReference type="ARBA" id="ARBA00005820"/>
    </source>
</evidence>
<evidence type="ECO:0000259" key="3">
    <source>
        <dbReference type="SMART" id="SM00862"/>
    </source>
</evidence>
<keyword evidence="6" id="KW-1185">Reference proteome</keyword>
<comment type="similarity">
    <text evidence="1">Belongs to the AfsR/DnrI/RedD regulatory family.</text>
</comment>
<keyword evidence="2" id="KW-0238">DNA-binding</keyword>
<dbReference type="GO" id="GO:0003677">
    <property type="term" value="F:DNA binding"/>
    <property type="evidence" value="ECO:0007669"/>
    <property type="project" value="UniProtKB-KW"/>
</dbReference>
<dbReference type="InterPro" id="IPR051677">
    <property type="entry name" value="AfsR-DnrI-RedD_regulator"/>
</dbReference>
<proteinExistence type="inferred from homology"/>
<dbReference type="Gene3D" id="1.10.10.10">
    <property type="entry name" value="Winged helix-like DNA-binding domain superfamily/Winged helix DNA-binding domain"/>
    <property type="match status" value="1"/>
</dbReference>
<dbReference type="PANTHER" id="PTHR35807">
    <property type="entry name" value="TRANSCRIPTIONAL REGULATOR REDD-RELATED"/>
    <property type="match status" value="1"/>
</dbReference>